<accession>A0AAW2ES04</accession>
<protein>
    <submittedName>
        <fullName evidence="1">Uncharacterized protein</fullName>
    </submittedName>
</protein>
<dbReference type="Proteomes" id="UP001430953">
    <property type="component" value="Unassembled WGS sequence"/>
</dbReference>
<evidence type="ECO:0000313" key="2">
    <source>
        <dbReference type="Proteomes" id="UP001430953"/>
    </source>
</evidence>
<evidence type="ECO:0000313" key="1">
    <source>
        <dbReference type="EMBL" id="KAL0105199.1"/>
    </source>
</evidence>
<sequence length="132" mass="14954">MWLSCIYVHLLVTVCSDIASLNYYLRFVLPRPPPPPPLSLPRSLPLGIFSFPEFIPFPLSIPIVPDYSRTIMPLVTIVLHAKRVLTNDKDELALVCEMLPKLQFSNSPGVLARNDDGLHIDIHTVCMSRNFR</sequence>
<comment type="caution">
    <text evidence="1">The sequence shown here is derived from an EMBL/GenBank/DDBJ whole genome shotgun (WGS) entry which is preliminary data.</text>
</comment>
<dbReference type="AlphaFoldDB" id="A0AAW2ES04"/>
<proteinExistence type="predicted"/>
<gene>
    <name evidence="1" type="ORF">PUN28_016684</name>
</gene>
<dbReference type="EMBL" id="JADYXP020000019">
    <property type="protein sequence ID" value="KAL0105199.1"/>
    <property type="molecule type" value="Genomic_DNA"/>
</dbReference>
<reference evidence="1 2" key="1">
    <citation type="submission" date="2023-03" db="EMBL/GenBank/DDBJ databases">
        <title>High recombination rates correlate with genetic variation in Cardiocondyla obscurior ants.</title>
        <authorList>
            <person name="Errbii M."/>
        </authorList>
    </citation>
    <scope>NUCLEOTIDE SEQUENCE [LARGE SCALE GENOMIC DNA]</scope>
    <source>
        <strain evidence="1">Alpha-2009</strain>
        <tissue evidence="1">Whole body</tissue>
    </source>
</reference>
<name>A0AAW2ES04_9HYME</name>
<keyword evidence="2" id="KW-1185">Reference proteome</keyword>
<organism evidence="1 2">
    <name type="scientific">Cardiocondyla obscurior</name>
    <dbReference type="NCBI Taxonomy" id="286306"/>
    <lineage>
        <taxon>Eukaryota</taxon>
        <taxon>Metazoa</taxon>
        <taxon>Ecdysozoa</taxon>
        <taxon>Arthropoda</taxon>
        <taxon>Hexapoda</taxon>
        <taxon>Insecta</taxon>
        <taxon>Pterygota</taxon>
        <taxon>Neoptera</taxon>
        <taxon>Endopterygota</taxon>
        <taxon>Hymenoptera</taxon>
        <taxon>Apocrita</taxon>
        <taxon>Aculeata</taxon>
        <taxon>Formicoidea</taxon>
        <taxon>Formicidae</taxon>
        <taxon>Myrmicinae</taxon>
        <taxon>Cardiocondyla</taxon>
    </lineage>
</organism>